<evidence type="ECO:0000313" key="2">
    <source>
        <dbReference type="Proteomes" id="UP001148838"/>
    </source>
</evidence>
<gene>
    <name evidence="1" type="ORF">ANN_24643</name>
</gene>
<reference evidence="1 2" key="1">
    <citation type="journal article" date="2022" name="Allergy">
        <title>Genome assembly and annotation of Periplaneta americana reveal a comprehensive cockroach allergen profile.</title>
        <authorList>
            <person name="Wang L."/>
            <person name="Xiong Q."/>
            <person name="Saelim N."/>
            <person name="Wang L."/>
            <person name="Nong W."/>
            <person name="Wan A.T."/>
            <person name="Shi M."/>
            <person name="Liu X."/>
            <person name="Cao Q."/>
            <person name="Hui J.H.L."/>
            <person name="Sookrung N."/>
            <person name="Leung T.F."/>
            <person name="Tungtrongchitr A."/>
            <person name="Tsui S.K.W."/>
        </authorList>
    </citation>
    <scope>NUCLEOTIDE SEQUENCE [LARGE SCALE GENOMIC DNA]</scope>
    <source>
        <strain evidence="1">PWHHKU_190912</strain>
    </source>
</reference>
<organism evidence="1 2">
    <name type="scientific">Periplaneta americana</name>
    <name type="common">American cockroach</name>
    <name type="synonym">Blatta americana</name>
    <dbReference type="NCBI Taxonomy" id="6978"/>
    <lineage>
        <taxon>Eukaryota</taxon>
        <taxon>Metazoa</taxon>
        <taxon>Ecdysozoa</taxon>
        <taxon>Arthropoda</taxon>
        <taxon>Hexapoda</taxon>
        <taxon>Insecta</taxon>
        <taxon>Pterygota</taxon>
        <taxon>Neoptera</taxon>
        <taxon>Polyneoptera</taxon>
        <taxon>Dictyoptera</taxon>
        <taxon>Blattodea</taxon>
        <taxon>Blattoidea</taxon>
        <taxon>Blattidae</taxon>
        <taxon>Blattinae</taxon>
        <taxon>Periplaneta</taxon>
    </lineage>
</organism>
<proteinExistence type="predicted"/>
<name>A0ABQ8S3Z7_PERAM</name>
<dbReference type="Proteomes" id="UP001148838">
    <property type="component" value="Unassembled WGS sequence"/>
</dbReference>
<keyword evidence="2" id="KW-1185">Reference proteome</keyword>
<sequence length="241" mass="28130">MRALQGRGDQADINFWEHHTPLLRKRTSTLPHLIKQSWEQIEKCPADILGVNGPQQTKMIYQHILQDTYQTPHIMERYPNERWSKIWNNLHLADIPTTWKISAYEYINEIIPTEEKKYRHNITASPACKKCGFLDTQKHRVPNCGPAKFVWEEAKRRLCSIGDIKSVNGMNQVLLCIDPPTESNVFVHVWLAVSLLHYQLTTELPTVNDYIGMLKTEKIKAKYKYQSDARSQIHQLDLLQL</sequence>
<evidence type="ECO:0000313" key="1">
    <source>
        <dbReference type="EMBL" id="KAJ4428599.1"/>
    </source>
</evidence>
<comment type="caution">
    <text evidence="1">The sequence shown here is derived from an EMBL/GenBank/DDBJ whole genome shotgun (WGS) entry which is preliminary data.</text>
</comment>
<protein>
    <submittedName>
        <fullName evidence="1">Uncharacterized protein</fullName>
    </submittedName>
</protein>
<accession>A0ABQ8S3Z7</accession>
<dbReference type="EMBL" id="JAJSOF020000037">
    <property type="protein sequence ID" value="KAJ4428599.1"/>
    <property type="molecule type" value="Genomic_DNA"/>
</dbReference>